<keyword evidence="1" id="KW-0472">Membrane</keyword>
<keyword evidence="1" id="KW-1133">Transmembrane helix</keyword>
<keyword evidence="2" id="KW-0808">Transferase</keyword>
<keyword evidence="3" id="KW-1185">Reference proteome</keyword>
<evidence type="ECO:0000256" key="1">
    <source>
        <dbReference type="SAM" id="Phobius"/>
    </source>
</evidence>
<reference evidence="2 3" key="1">
    <citation type="journal article" date="2018" name="Front. Plant Sci.">
        <title>Red Clover (Trifolium pratense) and Zigzag Clover (T. medium) - A Picture of Genomic Similarities and Differences.</title>
        <authorList>
            <person name="Dluhosova J."/>
            <person name="Istvanek J."/>
            <person name="Nedelnik J."/>
            <person name="Repkova J."/>
        </authorList>
    </citation>
    <scope>NUCLEOTIDE SEQUENCE [LARGE SCALE GENOMIC DNA]</scope>
    <source>
        <strain evidence="3">cv. 10/8</strain>
        <tissue evidence="2">Leaf</tissue>
    </source>
</reference>
<evidence type="ECO:0000313" key="2">
    <source>
        <dbReference type="EMBL" id="MCI00244.1"/>
    </source>
</evidence>
<dbReference type="AlphaFoldDB" id="A0A392NLI2"/>
<dbReference type="EMBL" id="LXQA010042651">
    <property type="protein sequence ID" value="MCI00244.1"/>
    <property type="molecule type" value="Genomic_DNA"/>
</dbReference>
<organism evidence="2 3">
    <name type="scientific">Trifolium medium</name>
    <dbReference type="NCBI Taxonomy" id="97028"/>
    <lineage>
        <taxon>Eukaryota</taxon>
        <taxon>Viridiplantae</taxon>
        <taxon>Streptophyta</taxon>
        <taxon>Embryophyta</taxon>
        <taxon>Tracheophyta</taxon>
        <taxon>Spermatophyta</taxon>
        <taxon>Magnoliopsida</taxon>
        <taxon>eudicotyledons</taxon>
        <taxon>Gunneridae</taxon>
        <taxon>Pentapetalae</taxon>
        <taxon>rosids</taxon>
        <taxon>fabids</taxon>
        <taxon>Fabales</taxon>
        <taxon>Fabaceae</taxon>
        <taxon>Papilionoideae</taxon>
        <taxon>50 kb inversion clade</taxon>
        <taxon>NPAAA clade</taxon>
        <taxon>Hologalegina</taxon>
        <taxon>IRL clade</taxon>
        <taxon>Trifolieae</taxon>
        <taxon>Trifolium</taxon>
    </lineage>
</organism>
<comment type="caution">
    <text evidence="2">The sequence shown here is derived from an EMBL/GenBank/DDBJ whole genome shotgun (WGS) entry which is preliminary data.</text>
</comment>
<dbReference type="Proteomes" id="UP000265520">
    <property type="component" value="Unassembled WGS sequence"/>
</dbReference>
<dbReference type="PANTHER" id="PTHR33116:SF78">
    <property type="entry name" value="OS12G0587133 PROTEIN"/>
    <property type="match status" value="1"/>
</dbReference>
<dbReference type="PANTHER" id="PTHR33116">
    <property type="entry name" value="REVERSE TRANSCRIPTASE ZINC-BINDING DOMAIN-CONTAINING PROTEIN-RELATED-RELATED"/>
    <property type="match status" value="1"/>
</dbReference>
<evidence type="ECO:0000313" key="3">
    <source>
        <dbReference type="Proteomes" id="UP000265520"/>
    </source>
</evidence>
<proteinExistence type="predicted"/>
<feature type="transmembrane region" description="Helical" evidence="1">
    <location>
        <begin position="55"/>
        <end position="76"/>
    </location>
</feature>
<dbReference type="GO" id="GO:0003964">
    <property type="term" value="F:RNA-directed DNA polymerase activity"/>
    <property type="evidence" value="ECO:0007669"/>
    <property type="project" value="UniProtKB-KW"/>
</dbReference>
<keyword evidence="1" id="KW-0812">Transmembrane</keyword>
<sequence length="267" mass="31019">MYVAANFLNCKLGKIPFIYLGLPVGANPRKEATWEPVIEVLHNRLNSWKNRFVSLGGRVILINSVLAAIPIFYLSFMKMPIKVWKRIVAIQRNFLWGGANKKTKLAWVKWVDVCRPKERGGLGIRNLRLVNVSLLTKWRWRLLTSQDMFWVKVLKAKYGGDIAHVSNLSSCGDVKFASLWWKDLCSLGRMVPSDDGDWCSDIMIKKLGNGGNTRFWHDLWMGPTSLCHLYPRLFSISLQTKDCIETMGERRNGVWFWDLKWRRRLFV</sequence>
<accession>A0A392NLI2</accession>
<protein>
    <submittedName>
        <fullName evidence="2">LINE-1 reverse transcriptase like</fullName>
    </submittedName>
</protein>
<keyword evidence="2" id="KW-0695">RNA-directed DNA polymerase</keyword>
<keyword evidence="2" id="KW-0548">Nucleotidyltransferase</keyword>
<name>A0A392NLI2_9FABA</name>